<evidence type="ECO:0000313" key="3">
    <source>
        <dbReference type="Proteomes" id="UP000177050"/>
    </source>
</evidence>
<feature type="transmembrane region" description="Helical" evidence="1">
    <location>
        <begin position="239"/>
        <end position="260"/>
    </location>
</feature>
<dbReference type="AlphaFoldDB" id="A0A1F7L0G2"/>
<feature type="transmembrane region" description="Helical" evidence="1">
    <location>
        <begin position="290"/>
        <end position="309"/>
    </location>
</feature>
<feature type="transmembrane region" description="Helical" evidence="1">
    <location>
        <begin position="355"/>
        <end position="374"/>
    </location>
</feature>
<feature type="transmembrane region" description="Helical" evidence="1">
    <location>
        <begin position="77"/>
        <end position="97"/>
    </location>
</feature>
<keyword evidence="1" id="KW-0472">Membrane</keyword>
<feature type="transmembrane region" description="Helical" evidence="1">
    <location>
        <begin position="156"/>
        <end position="177"/>
    </location>
</feature>
<reference evidence="2 3" key="1">
    <citation type="journal article" date="2016" name="Nat. Commun.">
        <title>Thousands of microbial genomes shed light on interconnected biogeochemical processes in an aquifer system.</title>
        <authorList>
            <person name="Anantharaman K."/>
            <person name="Brown C.T."/>
            <person name="Hug L.A."/>
            <person name="Sharon I."/>
            <person name="Castelle C.J."/>
            <person name="Probst A.J."/>
            <person name="Thomas B.C."/>
            <person name="Singh A."/>
            <person name="Wilkins M.J."/>
            <person name="Karaoz U."/>
            <person name="Brodie E.L."/>
            <person name="Williams K.H."/>
            <person name="Hubbard S.S."/>
            <person name="Banfield J.F."/>
        </authorList>
    </citation>
    <scope>NUCLEOTIDE SEQUENCE [LARGE SCALE GENOMIC DNA]</scope>
</reference>
<evidence type="ECO:0000256" key="1">
    <source>
        <dbReference type="SAM" id="Phobius"/>
    </source>
</evidence>
<dbReference type="EMBL" id="MGBR01000001">
    <property type="protein sequence ID" value="OGK73591.1"/>
    <property type="molecule type" value="Genomic_DNA"/>
</dbReference>
<gene>
    <name evidence="2" type="ORF">A3K52_02245</name>
</gene>
<protein>
    <submittedName>
        <fullName evidence="2">Uncharacterized protein</fullName>
    </submittedName>
</protein>
<accession>A0A1F7L0G2</accession>
<feature type="transmembrane region" description="Helical" evidence="1">
    <location>
        <begin position="51"/>
        <end position="71"/>
    </location>
</feature>
<comment type="caution">
    <text evidence="2">The sequence shown here is derived from an EMBL/GenBank/DDBJ whole genome shotgun (WGS) entry which is preliminary data.</text>
</comment>
<feature type="transmembrane region" description="Helical" evidence="1">
    <location>
        <begin position="197"/>
        <end position="218"/>
    </location>
</feature>
<keyword evidence="1" id="KW-0812">Transmembrane</keyword>
<name>A0A1F7L0G2_9BACT</name>
<sequence length="656" mass="76736">MSQRLIALLGFVFFFNLFFFHSFGSVMFGLMVFGSFIFLTVTFKPAQYKKTELLSALSILLILLFFCLGVILRANGFIQSVLGLSSLITLVIYAYILSSRIPMVRSLFEFILAPLYFAQTYIKTGFKTISIVTSGQYKEILSEKSAVVKSSLARSLLIGFMIGLIVISILISMFSSADPIFASFIKNIVSADFIQTLSQRLTLSFLLLLLLLPFLTLNRRNIFNSPLELLKRLNLVHEMSVVMGLVALIIGLFLIIQWPYVFVRVPFETDLSKFGVATYSEYVQKGFGELLKIALFVYGLIWAGLVILRENKAKEKSVLKYIQIVVLVEFAVFLFSIFRRIWLYQEYHGWSLIRIYGSFFLLWILGVTIFLALRHFWQRKWVIGEMIFTALIIFMIGVLNVETFIVLNHPPTVNGKVDYVYLSRMSSDGYVGWEKAYTYQKNLIEKYEKKEFLNKDERKEVAYAGIVIRELLQNYKDMVLQRGTQNDLKQYLIETYAFQRDANLNLYVPPGSRNYIMEQNDGITKMQELIWSEMIDYRKAIKDITISKSTYKYRFNLSDTDSMRWNRSFFTLPYYSDYFKNKIKTDKKIKDSNIDRFYTWNASDARAFYLMNKNISYHELLQLQRKYFNIYYTIENQFVDQRDYDMDISLESPLLD</sequence>
<feature type="transmembrane region" description="Helical" evidence="1">
    <location>
        <begin position="321"/>
        <end position="343"/>
    </location>
</feature>
<proteinExistence type="predicted"/>
<organism evidence="2 3">
    <name type="scientific">Candidatus Roizmanbacteria bacterium RIFOXYD1_FULL_38_12</name>
    <dbReference type="NCBI Taxonomy" id="1802093"/>
    <lineage>
        <taxon>Bacteria</taxon>
        <taxon>Candidatus Roizmaniibacteriota</taxon>
    </lineage>
</organism>
<feature type="transmembrane region" description="Helical" evidence="1">
    <location>
        <begin position="386"/>
        <end position="407"/>
    </location>
</feature>
<dbReference type="Proteomes" id="UP000177050">
    <property type="component" value="Unassembled WGS sequence"/>
</dbReference>
<keyword evidence="1" id="KW-1133">Transmembrane helix</keyword>
<dbReference type="Pfam" id="PF13687">
    <property type="entry name" value="DUF4153"/>
    <property type="match status" value="1"/>
</dbReference>
<feature type="transmembrane region" description="Helical" evidence="1">
    <location>
        <begin position="6"/>
        <end position="39"/>
    </location>
</feature>
<dbReference type="InterPro" id="IPR025291">
    <property type="entry name" value="DUF4153"/>
</dbReference>
<evidence type="ECO:0000313" key="2">
    <source>
        <dbReference type="EMBL" id="OGK73591.1"/>
    </source>
</evidence>